<organism evidence="2 3">
    <name type="scientific">Neptunomonas antarctica</name>
    <dbReference type="NCBI Taxonomy" id="619304"/>
    <lineage>
        <taxon>Bacteria</taxon>
        <taxon>Pseudomonadati</taxon>
        <taxon>Pseudomonadota</taxon>
        <taxon>Gammaproteobacteria</taxon>
        <taxon>Oceanospirillales</taxon>
        <taxon>Oceanospirillaceae</taxon>
        <taxon>Neptunomonas</taxon>
    </lineage>
</organism>
<dbReference type="RefSeq" id="WP_054342792.1">
    <property type="nucleotide sequence ID" value="NZ_FTOE01000001.1"/>
</dbReference>
<evidence type="ECO:0000313" key="2">
    <source>
        <dbReference type="EMBL" id="SIS44415.1"/>
    </source>
</evidence>
<sequence>MKLIGSAMSPYVRRIRLLLDGHDYDFIDLNIYSPEGREALSTYTPTMKIPVLIDNKQTIYDSRIIHRYLNEKQKGTALSWDQENLLTLIDAANDSFVVLLLSTRSNINTDADLLITNLQKERIERTLPILEQAVADGQFSAWDYSSICLFCLLDWVHFRELSNLAQYPHLSDFRTNKLEFDGVAESDPRAVNA</sequence>
<dbReference type="SUPFAM" id="SSF47616">
    <property type="entry name" value="GST C-terminal domain-like"/>
    <property type="match status" value="1"/>
</dbReference>
<dbReference type="GO" id="GO:0016740">
    <property type="term" value="F:transferase activity"/>
    <property type="evidence" value="ECO:0007669"/>
    <property type="project" value="UniProtKB-KW"/>
</dbReference>
<evidence type="ECO:0000313" key="3">
    <source>
        <dbReference type="Proteomes" id="UP000185999"/>
    </source>
</evidence>
<dbReference type="PROSITE" id="PS51354">
    <property type="entry name" value="GLUTAREDOXIN_2"/>
    <property type="match status" value="1"/>
</dbReference>
<dbReference type="CDD" id="cd00570">
    <property type="entry name" value="GST_N_family"/>
    <property type="match status" value="1"/>
</dbReference>
<dbReference type="SUPFAM" id="SSF52833">
    <property type="entry name" value="Thioredoxin-like"/>
    <property type="match status" value="1"/>
</dbReference>
<keyword evidence="3" id="KW-1185">Reference proteome</keyword>
<dbReference type="Proteomes" id="UP000185999">
    <property type="component" value="Unassembled WGS sequence"/>
</dbReference>
<accession>A0A1N7J4X8</accession>
<dbReference type="InterPro" id="IPR036282">
    <property type="entry name" value="Glutathione-S-Trfase_C_sf"/>
</dbReference>
<protein>
    <submittedName>
        <fullName evidence="2">Glutathione S-transferase</fullName>
    </submittedName>
</protein>
<gene>
    <name evidence="2" type="ORF">SAMN05421760_101621</name>
</gene>
<name>A0A1N7J4X8_9GAMM</name>
<dbReference type="OrthoDB" id="8634103at2"/>
<proteinExistence type="predicted"/>
<dbReference type="Gene3D" id="1.20.1050.10">
    <property type="match status" value="1"/>
</dbReference>
<dbReference type="Pfam" id="PF13417">
    <property type="entry name" value="GST_N_3"/>
    <property type="match status" value="1"/>
</dbReference>
<dbReference type="Gene3D" id="3.40.30.10">
    <property type="entry name" value="Glutaredoxin"/>
    <property type="match status" value="1"/>
</dbReference>
<dbReference type="InterPro" id="IPR004045">
    <property type="entry name" value="Glutathione_S-Trfase_N"/>
</dbReference>
<dbReference type="AlphaFoldDB" id="A0A1N7J4X8"/>
<dbReference type="InterPro" id="IPR036249">
    <property type="entry name" value="Thioredoxin-like_sf"/>
</dbReference>
<dbReference type="EMBL" id="FTOE01000001">
    <property type="protein sequence ID" value="SIS44415.1"/>
    <property type="molecule type" value="Genomic_DNA"/>
</dbReference>
<dbReference type="STRING" id="619304.SAMN05421760_101621"/>
<evidence type="ECO:0000259" key="1">
    <source>
        <dbReference type="PROSITE" id="PS50404"/>
    </source>
</evidence>
<dbReference type="PROSITE" id="PS50404">
    <property type="entry name" value="GST_NTER"/>
    <property type="match status" value="1"/>
</dbReference>
<reference evidence="3" key="1">
    <citation type="submission" date="2017-01" db="EMBL/GenBank/DDBJ databases">
        <authorList>
            <person name="Varghese N."/>
            <person name="Submissions S."/>
        </authorList>
    </citation>
    <scope>NUCLEOTIDE SEQUENCE [LARGE SCALE GENOMIC DNA]</scope>
    <source>
        <strain evidence="3">DSM 22306</strain>
    </source>
</reference>
<feature type="domain" description="GST N-terminal" evidence="1">
    <location>
        <begin position="1"/>
        <end position="77"/>
    </location>
</feature>
<keyword evidence="2" id="KW-0808">Transferase</keyword>